<keyword evidence="3" id="KW-1185">Reference proteome</keyword>
<feature type="domain" description="Carbamoyltransferase C-terminal" evidence="1">
    <location>
        <begin position="1"/>
        <end position="119"/>
    </location>
</feature>
<organism evidence="2 3">
    <name type="scientific">Nonomuraea marmarensis</name>
    <dbReference type="NCBI Taxonomy" id="3351344"/>
    <lineage>
        <taxon>Bacteria</taxon>
        <taxon>Bacillati</taxon>
        <taxon>Actinomycetota</taxon>
        <taxon>Actinomycetes</taxon>
        <taxon>Streptosporangiales</taxon>
        <taxon>Streptosporangiaceae</taxon>
        <taxon>Nonomuraea</taxon>
    </lineage>
</organism>
<dbReference type="PANTHER" id="PTHR34847:SF1">
    <property type="entry name" value="NODULATION PROTEIN U"/>
    <property type="match status" value="1"/>
</dbReference>
<dbReference type="PANTHER" id="PTHR34847">
    <property type="entry name" value="NODULATION PROTEIN U"/>
    <property type="match status" value="1"/>
</dbReference>
<dbReference type="Proteomes" id="UP001603978">
    <property type="component" value="Unassembled WGS sequence"/>
</dbReference>
<dbReference type="RefSeq" id="WP_393177476.1">
    <property type="nucleotide sequence ID" value="NZ_JBICRM010000066.1"/>
</dbReference>
<reference evidence="2 3" key="1">
    <citation type="submission" date="2024-10" db="EMBL/GenBank/DDBJ databases">
        <authorList>
            <person name="Topkara A.R."/>
            <person name="Saygin H."/>
        </authorList>
    </citation>
    <scope>NUCLEOTIDE SEQUENCE [LARGE SCALE GENOMIC DNA]</scope>
    <source>
        <strain evidence="2 3">M3C6</strain>
    </source>
</reference>
<protein>
    <submittedName>
        <fullName evidence="2">Carbamoyltransferase C-terminal domain-containing protein</fullName>
    </submittedName>
</protein>
<sequence>MVAWARGKAEIGQWGLRARSILADPRDRRNVERLNILKGREMWRPVAPSILAGYATHVMADRVADLARFMLQAAIVRPDMRQLIPAVTHVDGSARPQTVDFDTNPSYWTLIDQFRRRTGEK</sequence>
<comment type="caution">
    <text evidence="2">The sequence shown here is derived from an EMBL/GenBank/DDBJ whole genome shotgun (WGS) entry which is preliminary data.</text>
</comment>
<dbReference type="EMBL" id="JBICRM010000066">
    <property type="protein sequence ID" value="MFG1711056.1"/>
    <property type="molecule type" value="Genomic_DNA"/>
</dbReference>
<evidence type="ECO:0000313" key="3">
    <source>
        <dbReference type="Proteomes" id="UP001603978"/>
    </source>
</evidence>
<dbReference type="Pfam" id="PF16861">
    <property type="entry name" value="Carbam_trans_C"/>
    <property type="match status" value="1"/>
</dbReference>
<name>A0ABW7AXH8_9ACTN</name>
<evidence type="ECO:0000259" key="1">
    <source>
        <dbReference type="Pfam" id="PF16861"/>
    </source>
</evidence>
<proteinExistence type="predicted"/>
<gene>
    <name evidence="2" type="ORF">ACFLIM_48660</name>
</gene>
<dbReference type="InterPro" id="IPR038152">
    <property type="entry name" value="Carbam_trans_C_sf"/>
</dbReference>
<dbReference type="InterPro" id="IPR051338">
    <property type="entry name" value="NodU/CmcH_Carbamoyltrnsfr"/>
</dbReference>
<accession>A0ABW7AXH8</accession>
<dbReference type="InterPro" id="IPR031730">
    <property type="entry name" value="Carbam_trans_C"/>
</dbReference>
<evidence type="ECO:0000313" key="2">
    <source>
        <dbReference type="EMBL" id="MFG1711056.1"/>
    </source>
</evidence>
<dbReference type="Gene3D" id="3.90.870.20">
    <property type="entry name" value="Carbamoyltransferase, C-terminal domain"/>
    <property type="match status" value="1"/>
</dbReference>